<sequence>MLIFNTWGVIITFGDYQAFYESGQLFTQTSSNISWIGSIQALLVFVMGAVVGPIYDRGYLKPILFVGSFFIVFGHMMLSLCTQYWQVVLAQGFVIGIGGGCLFVPSLAVLQPYFSKNLGLALGIAATGSSAGGVIYPVIFINLIDRPGVGFGWTVRVMGFVALATLLIPLAFSQMRTKPSTTRSVIDTSAFADGPYMLCVLACFLGYTGCYTAFYYTSYYAQSNGWTTDSLALYLVPIMNGASAFGRALPNWLTDKIGPTNVIIPGALMTGVLLLCNLAVYNAAGIICTTAFLGFFSGVFFATPPVLIIALTKDKSKVGTRMGMAFAMIGLGVLTGGPGGGGVLQRDPSALDWRSTWTYAGVFALGSGALFCVLRTWQRGFKLAVKV</sequence>
<keyword evidence="2" id="KW-1185">Reference proteome</keyword>
<dbReference type="EMBL" id="MU394416">
    <property type="protein sequence ID" value="KAI6080918.1"/>
    <property type="molecule type" value="Genomic_DNA"/>
</dbReference>
<name>A0ACC0CKP8_9PEZI</name>
<evidence type="ECO:0000313" key="1">
    <source>
        <dbReference type="EMBL" id="KAI6080918.1"/>
    </source>
</evidence>
<organism evidence="1 2">
    <name type="scientific">Hypoxylon rubiginosum</name>
    <dbReference type="NCBI Taxonomy" id="110542"/>
    <lineage>
        <taxon>Eukaryota</taxon>
        <taxon>Fungi</taxon>
        <taxon>Dikarya</taxon>
        <taxon>Ascomycota</taxon>
        <taxon>Pezizomycotina</taxon>
        <taxon>Sordariomycetes</taxon>
        <taxon>Xylariomycetidae</taxon>
        <taxon>Xylariales</taxon>
        <taxon>Hypoxylaceae</taxon>
        <taxon>Hypoxylon</taxon>
    </lineage>
</organism>
<comment type="caution">
    <text evidence="1">The sequence shown here is derived from an EMBL/GenBank/DDBJ whole genome shotgun (WGS) entry which is preliminary data.</text>
</comment>
<dbReference type="Proteomes" id="UP001497680">
    <property type="component" value="Unassembled WGS sequence"/>
</dbReference>
<evidence type="ECO:0000313" key="2">
    <source>
        <dbReference type="Proteomes" id="UP001497680"/>
    </source>
</evidence>
<protein>
    <submittedName>
        <fullName evidence="1">MFS general substrate transporter</fullName>
    </submittedName>
</protein>
<proteinExistence type="predicted"/>
<accession>A0ACC0CKP8</accession>
<gene>
    <name evidence="1" type="ORF">F4821DRAFT_273519</name>
</gene>
<reference evidence="1 2" key="1">
    <citation type="journal article" date="2022" name="New Phytol.">
        <title>Ecological generalism drives hyperdiversity of secondary metabolite gene clusters in xylarialean endophytes.</title>
        <authorList>
            <person name="Franco M.E.E."/>
            <person name="Wisecaver J.H."/>
            <person name="Arnold A.E."/>
            <person name="Ju Y.M."/>
            <person name="Slot J.C."/>
            <person name="Ahrendt S."/>
            <person name="Moore L.P."/>
            <person name="Eastman K.E."/>
            <person name="Scott K."/>
            <person name="Konkel Z."/>
            <person name="Mondo S.J."/>
            <person name="Kuo A."/>
            <person name="Hayes R.D."/>
            <person name="Haridas S."/>
            <person name="Andreopoulos B."/>
            <person name="Riley R."/>
            <person name="LaButti K."/>
            <person name="Pangilinan J."/>
            <person name="Lipzen A."/>
            <person name="Amirebrahimi M."/>
            <person name="Yan J."/>
            <person name="Adam C."/>
            <person name="Keymanesh K."/>
            <person name="Ng V."/>
            <person name="Louie K."/>
            <person name="Northen T."/>
            <person name="Drula E."/>
            <person name="Henrissat B."/>
            <person name="Hsieh H.M."/>
            <person name="Youens-Clark K."/>
            <person name="Lutzoni F."/>
            <person name="Miadlikowska J."/>
            <person name="Eastwood D.C."/>
            <person name="Hamelin R.C."/>
            <person name="Grigoriev I.V."/>
            <person name="U'Ren J.M."/>
        </authorList>
    </citation>
    <scope>NUCLEOTIDE SEQUENCE [LARGE SCALE GENOMIC DNA]</scope>
    <source>
        <strain evidence="1 2">ER1909</strain>
    </source>
</reference>